<evidence type="ECO:0000256" key="2">
    <source>
        <dbReference type="SAM" id="SignalP"/>
    </source>
</evidence>
<dbReference type="SUPFAM" id="SSF53822">
    <property type="entry name" value="Periplasmic binding protein-like I"/>
    <property type="match status" value="1"/>
</dbReference>
<feature type="domain" description="LysM" evidence="3">
    <location>
        <begin position="179"/>
        <end position="222"/>
    </location>
</feature>
<dbReference type="Pfam" id="PF01476">
    <property type="entry name" value="LysM"/>
    <property type="match status" value="4"/>
</dbReference>
<feature type="chain" id="PRO_5017078653" evidence="2">
    <location>
        <begin position="22"/>
        <end position="675"/>
    </location>
</feature>
<dbReference type="Gene3D" id="3.10.350.10">
    <property type="entry name" value="LysM domain"/>
    <property type="match status" value="4"/>
</dbReference>
<dbReference type="Proteomes" id="UP000255024">
    <property type="component" value="Unassembled WGS sequence"/>
</dbReference>
<feature type="signal peptide" evidence="2">
    <location>
        <begin position="1"/>
        <end position="21"/>
    </location>
</feature>
<dbReference type="AlphaFoldDB" id="A0A378RLK2"/>
<dbReference type="RefSeq" id="WP_115090508.1">
    <property type="nucleotide sequence ID" value="NZ_CP068107.1"/>
</dbReference>
<feature type="domain" description="LysM" evidence="3">
    <location>
        <begin position="99"/>
        <end position="143"/>
    </location>
</feature>
<keyword evidence="4" id="KW-0326">Glycosidase</keyword>
<keyword evidence="5" id="KW-1185">Reference proteome</keyword>
<reference evidence="4 5" key="1">
    <citation type="submission" date="2018-06" db="EMBL/GenBank/DDBJ databases">
        <authorList>
            <consortium name="Pathogen Informatics"/>
            <person name="Doyle S."/>
        </authorList>
    </citation>
    <scope>NUCLEOTIDE SEQUENCE [LARGE SCALE GENOMIC DNA]</scope>
    <source>
        <strain evidence="4 5">NCTC11179</strain>
    </source>
</reference>
<dbReference type="SMART" id="SM00257">
    <property type="entry name" value="LysM"/>
    <property type="match status" value="4"/>
</dbReference>
<dbReference type="CDD" id="cd00118">
    <property type="entry name" value="LysM"/>
    <property type="match status" value="3"/>
</dbReference>
<dbReference type="EC" id="3.2.1.17" evidence="4"/>
<evidence type="ECO:0000313" key="4">
    <source>
        <dbReference type="EMBL" id="STZ27598.1"/>
    </source>
</evidence>
<dbReference type="InterPro" id="IPR036779">
    <property type="entry name" value="LysM_dom_sf"/>
</dbReference>
<dbReference type="PANTHER" id="PTHR33734">
    <property type="entry name" value="LYSM DOMAIN-CONTAINING GPI-ANCHORED PROTEIN 2"/>
    <property type="match status" value="1"/>
</dbReference>
<dbReference type="Gene3D" id="3.40.50.2300">
    <property type="match status" value="2"/>
</dbReference>
<name>A0A378RLK2_MYROD</name>
<organism evidence="4 5">
    <name type="scientific">Myroides odoratus</name>
    <name type="common">Flavobacterium odoratum</name>
    <dbReference type="NCBI Taxonomy" id="256"/>
    <lineage>
        <taxon>Bacteria</taxon>
        <taxon>Pseudomonadati</taxon>
        <taxon>Bacteroidota</taxon>
        <taxon>Flavobacteriia</taxon>
        <taxon>Flavobacteriales</taxon>
        <taxon>Flavobacteriaceae</taxon>
        <taxon>Myroides</taxon>
    </lineage>
</organism>
<dbReference type="SUPFAM" id="SSF54106">
    <property type="entry name" value="LysM domain"/>
    <property type="match status" value="4"/>
</dbReference>
<dbReference type="InterPro" id="IPR018392">
    <property type="entry name" value="LysM"/>
</dbReference>
<evidence type="ECO:0000259" key="3">
    <source>
        <dbReference type="PROSITE" id="PS51782"/>
    </source>
</evidence>
<evidence type="ECO:0000256" key="1">
    <source>
        <dbReference type="SAM" id="MobiDB-lite"/>
    </source>
</evidence>
<dbReference type="InterPro" id="IPR028082">
    <property type="entry name" value="Peripla_BP_I"/>
</dbReference>
<dbReference type="EMBL" id="UGQL01000001">
    <property type="protein sequence ID" value="STZ27598.1"/>
    <property type="molecule type" value="Genomic_DNA"/>
</dbReference>
<proteinExistence type="predicted"/>
<feature type="domain" description="LysM" evidence="3">
    <location>
        <begin position="27"/>
        <end position="70"/>
    </location>
</feature>
<dbReference type="PANTHER" id="PTHR33734:SF22">
    <property type="entry name" value="MEMBRANE-BOUND LYTIC MUREIN TRANSGLYCOSYLASE D"/>
    <property type="match status" value="1"/>
</dbReference>
<protein>
    <submittedName>
        <fullName evidence="4">Muramidase-2</fullName>
        <ecNumber evidence="4">3.2.1.17</ecNumber>
    </submittedName>
</protein>
<feature type="region of interest" description="Disordered" evidence="1">
    <location>
        <begin position="73"/>
        <end position="98"/>
    </location>
</feature>
<evidence type="ECO:0000313" key="5">
    <source>
        <dbReference type="Proteomes" id="UP000255024"/>
    </source>
</evidence>
<keyword evidence="2" id="KW-0732">Signal</keyword>
<accession>A0A378RLK2</accession>
<sequence>MKKRIVIAIAAFIFTSGLTFAQEQNYTTYRVSKGETISKIAREHKISVSEILRLNPDAKTGIKEGDVIQVPANKTQAKSAVTSKPTTTQTAQSTDSKRKTHLVQAKETVFGISRQYNVSVQDLYQWNPELERNGLKANTYLYISPSATSATTDQSAQVNVVLAATKADTPIDKAKIGYKEIEIEPKQTLYSLAVEYQTSVQKIMELNPELSEGLKSGQKIKVPTVGKATVSTTTTPEVKPTTTGTTPKEAEQYSTITVAPKQTLFGLAKENNISIEELIELNPELRKGLQVGMEVKVPHTGEVKTSGSTTAPKWNMESSGSFVDLTQSLDRYTAKELVLLLPFNTSRVGDNASERMKTDGFLNMTMDFYLGAKLAIDKAVGMGLPLTVKVFDSNETKSSSDVTRILASENLAKTEVVIGPFFQSNVDDAVKALPNSDIILVSPLSNEKANPSSQLVQTMPYGDVLKQSLLEYFIQKDSKITVIVDEKKASTKRFMQRHYPNIKLIETKELKDIDKTLVAGKNNAFILDSNSIESALLLTDKLKNKTDKFDIQVASFDKSEVFDYGEIKIETLVALHYTYPSVTRDSETSLDTAFAREYKAQNNVVPNRFAIRGYDVTLDVILRMFQKDGFTGALGLKSTEIENKFVYSKNPEGTVRNRGVYILQYNDDLTVKVVE</sequence>
<dbReference type="GO" id="GO:0008932">
    <property type="term" value="F:lytic endotransglycosylase activity"/>
    <property type="evidence" value="ECO:0007669"/>
    <property type="project" value="TreeGrafter"/>
</dbReference>
<keyword evidence="4" id="KW-0378">Hydrolase</keyword>
<feature type="compositionally biased region" description="Polar residues" evidence="1">
    <location>
        <begin position="73"/>
        <end position="94"/>
    </location>
</feature>
<feature type="domain" description="LysM" evidence="3">
    <location>
        <begin position="254"/>
        <end position="297"/>
    </location>
</feature>
<gene>
    <name evidence="4" type="ORF">NCTC11179_01134</name>
</gene>
<dbReference type="GO" id="GO:0003796">
    <property type="term" value="F:lysozyme activity"/>
    <property type="evidence" value="ECO:0007669"/>
    <property type="project" value="UniProtKB-EC"/>
</dbReference>
<dbReference type="PROSITE" id="PS51782">
    <property type="entry name" value="LYSM"/>
    <property type="match status" value="4"/>
</dbReference>